<dbReference type="KEGG" id="ote:Oter_1071"/>
<dbReference type="Proteomes" id="UP000007013">
    <property type="component" value="Chromosome"/>
</dbReference>
<sequence>MQARLDLLLPSPCCATVIPDVSLCCPRSTGADDDAPFLVAMPLLLLERGLEFVIRHAPAANRLAAITRQ</sequence>
<dbReference type="HOGENOM" id="CLU_2771848_0_0_0"/>
<proteinExistence type="predicted"/>
<keyword evidence="2" id="KW-1185">Reference proteome</keyword>
<dbReference type="STRING" id="452637.Oter_1071"/>
<dbReference type="EMBL" id="CP001032">
    <property type="protein sequence ID" value="ACB74359.1"/>
    <property type="molecule type" value="Genomic_DNA"/>
</dbReference>
<protein>
    <submittedName>
        <fullName evidence="1">Uncharacterized protein</fullName>
    </submittedName>
</protein>
<name>B1ZML4_OPITP</name>
<gene>
    <name evidence="1" type="ordered locus">Oter_1071</name>
</gene>
<dbReference type="RefSeq" id="WP_012373897.1">
    <property type="nucleotide sequence ID" value="NC_010571.1"/>
</dbReference>
<dbReference type="AlphaFoldDB" id="B1ZML4"/>
<organism evidence="1 2">
    <name type="scientific">Opitutus terrae (strain DSM 11246 / JCM 15787 / PB90-1)</name>
    <dbReference type="NCBI Taxonomy" id="452637"/>
    <lineage>
        <taxon>Bacteria</taxon>
        <taxon>Pseudomonadati</taxon>
        <taxon>Verrucomicrobiota</taxon>
        <taxon>Opitutia</taxon>
        <taxon>Opitutales</taxon>
        <taxon>Opitutaceae</taxon>
        <taxon>Opitutus</taxon>
    </lineage>
</organism>
<reference evidence="1 2" key="1">
    <citation type="journal article" date="2011" name="J. Bacteriol.">
        <title>Genome sequence of the verrucomicrobium Opitutus terrae PB90-1, an abundant inhabitant of rice paddy soil ecosystems.</title>
        <authorList>
            <person name="van Passel M.W."/>
            <person name="Kant R."/>
            <person name="Palva A."/>
            <person name="Copeland A."/>
            <person name="Lucas S."/>
            <person name="Lapidus A."/>
            <person name="Glavina del Rio T."/>
            <person name="Pitluck S."/>
            <person name="Goltsman E."/>
            <person name="Clum A."/>
            <person name="Sun H."/>
            <person name="Schmutz J."/>
            <person name="Larimer F.W."/>
            <person name="Land M.L."/>
            <person name="Hauser L."/>
            <person name="Kyrpides N."/>
            <person name="Mikhailova N."/>
            <person name="Richardson P.P."/>
            <person name="Janssen P.H."/>
            <person name="de Vos W.M."/>
            <person name="Smidt H."/>
        </authorList>
    </citation>
    <scope>NUCLEOTIDE SEQUENCE [LARGE SCALE GENOMIC DNA]</scope>
    <source>
        <strain evidence="2">DSM 11246 / JCM 15787 / PB90-1</strain>
    </source>
</reference>
<evidence type="ECO:0000313" key="1">
    <source>
        <dbReference type="EMBL" id="ACB74359.1"/>
    </source>
</evidence>
<accession>B1ZML4</accession>
<evidence type="ECO:0000313" key="2">
    <source>
        <dbReference type="Proteomes" id="UP000007013"/>
    </source>
</evidence>